<organism evidence="4 5">
    <name type="scientific">Puccinia striiformis f. sp. tritici PST-78</name>
    <dbReference type="NCBI Taxonomy" id="1165861"/>
    <lineage>
        <taxon>Eukaryota</taxon>
        <taxon>Fungi</taxon>
        <taxon>Dikarya</taxon>
        <taxon>Basidiomycota</taxon>
        <taxon>Pucciniomycotina</taxon>
        <taxon>Pucciniomycetes</taxon>
        <taxon>Pucciniales</taxon>
        <taxon>Pucciniaceae</taxon>
        <taxon>Puccinia</taxon>
    </lineage>
</organism>
<protein>
    <recommendedName>
        <fullName evidence="3">RlpA-like protein double-psi beta-barrel domain-containing protein</fullName>
    </recommendedName>
</protein>
<feature type="signal peptide" evidence="2">
    <location>
        <begin position="1"/>
        <end position="20"/>
    </location>
</feature>
<keyword evidence="1 2" id="KW-0732">Signal</keyword>
<dbReference type="InterPro" id="IPR036908">
    <property type="entry name" value="RlpA-like_sf"/>
</dbReference>
<evidence type="ECO:0000259" key="3">
    <source>
        <dbReference type="Pfam" id="PF03330"/>
    </source>
</evidence>
<dbReference type="PANTHER" id="PTHR31836">
    <property type="match status" value="1"/>
</dbReference>
<dbReference type="AlphaFoldDB" id="A0A0L0VP56"/>
<sequence>MTSMILACLAIVLMVSSSIATPISHIEQSAHLQPRFSGKATYFAPGTGACGGTNSESDLIVAMNQAQYEGGSQCGKTVSIKNEASGKSVQAKVVDECPGCSHGSLDLSPSTFQALGDMNAGVLPISWQYE</sequence>
<gene>
    <name evidence="4" type="ORF">PSTG_05673</name>
</gene>
<dbReference type="Proteomes" id="UP000054564">
    <property type="component" value="Unassembled WGS sequence"/>
</dbReference>
<dbReference type="PANTHER" id="PTHR31836:SF25">
    <property type="entry name" value="RLPA-LIKE PROTEIN DOUBLE-PSI BETA-BARREL DOMAIN-CONTAINING PROTEIN"/>
    <property type="match status" value="1"/>
</dbReference>
<evidence type="ECO:0000256" key="1">
    <source>
        <dbReference type="ARBA" id="ARBA00022729"/>
    </source>
</evidence>
<evidence type="ECO:0000256" key="2">
    <source>
        <dbReference type="SAM" id="SignalP"/>
    </source>
</evidence>
<dbReference type="CDD" id="cd22191">
    <property type="entry name" value="DPBB_RlpA_EXP_N-like"/>
    <property type="match status" value="1"/>
</dbReference>
<dbReference type="Pfam" id="PF03330">
    <property type="entry name" value="DPBB_1"/>
    <property type="match status" value="1"/>
</dbReference>
<dbReference type="InterPro" id="IPR009009">
    <property type="entry name" value="RlpA-like_DPBB"/>
</dbReference>
<evidence type="ECO:0000313" key="5">
    <source>
        <dbReference type="Proteomes" id="UP000054564"/>
    </source>
</evidence>
<dbReference type="STRING" id="1165861.A0A0L0VP56"/>
<reference evidence="5" key="1">
    <citation type="submission" date="2014-03" db="EMBL/GenBank/DDBJ databases">
        <title>The Genome Sequence of Puccinia striiformis f. sp. tritici PST-78.</title>
        <authorList>
            <consortium name="The Broad Institute Genome Sequencing Platform"/>
            <person name="Cuomo C."/>
            <person name="Hulbert S."/>
            <person name="Chen X."/>
            <person name="Walker B."/>
            <person name="Young S.K."/>
            <person name="Zeng Q."/>
            <person name="Gargeya S."/>
            <person name="Fitzgerald M."/>
            <person name="Haas B."/>
            <person name="Abouelleil A."/>
            <person name="Alvarado L."/>
            <person name="Arachchi H.M."/>
            <person name="Berlin A.M."/>
            <person name="Chapman S.B."/>
            <person name="Goldberg J."/>
            <person name="Griggs A."/>
            <person name="Gujja S."/>
            <person name="Hansen M."/>
            <person name="Howarth C."/>
            <person name="Imamovic A."/>
            <person name="Larimer J."/>
            <person name="McCowan C."/>
            <person name="Montmayeur A."/>
            <person name="Murphy C."/>
            <person name="Neiman D."/>
            <person name="Pearson M."/>
            <person name="Priest M."/>
            <person name="Roberts A."/>
            <person name="Saif S."/>
            <person name="Shea T."/>
            <person name="Sisk P."/>
            <person name="Sykes S."/>
            <person name="Wortman J."/>
            <person name="Nusbaum C."/>
            <person name="Birren B."/>
        </authorList>
    </citation>
    <scope>NUCLEOTIDE SEQUENCE [LARGE SCALE GENOMIC DNA]</scope>
    <source>
        <strain evidence="5">race PST-78</strain>
    </source>
</reference>
<comment type="caution">
    <text evidence="4">The sequence shown here is derived from an EMBL/GenBank/DDBJ whole genome shotgun (WGS) entry which is preliminary data.</text>
</comment>
<dbReference type="SUPFAM" id="SSF50685">
    <property type="entry name" value="Barwin-like endoglucanases"/>
    <property type="match status" value="1"/>
</dbReference>
<dbReference type="EMBL" id="AJIL01000032">
    <property type="protein sequence ID" value="KNF01041.1"/>
    <property type="molecule type" value="Genomic_DNA"/>
</dbReference>
<accession>A0A0L0VP56</accession>
<dbReference type="InterPro" id="IPR051477">
    <property type="entry name" value="Expansin_CellWall"/>
</dbReference>
<feature type="domain" description="RlpA-like protein double-psi beta-barrel" evidence="3">
    <location>
        <begin position="38"/>
        <end position="126"/>
    </location>
</feature>
<evidence type="ECO:0000313" key="4">
    <source>
        <dbReference type="EMBL" id="KNF01041.1"/>
    </source>
</evidence>
<name>A0A0L0VP56_9BASI</name>
<feature type="chain" id="PRO_5005550449" description="RlpA-like protein double-psi beta-barrel domain-containing protein" evidence="2">
    <location>
        <begin position="21"/>
        <end position="130"/>
    </location>
</feature>
<dbReference type="Gene3D" id="2.40.40.10">
    <property type="entry name" value="RlpA-like domain"/>
    <property type="match status" value="1"/>
</dbReference>
<keyword evidence="5" id="KW-1185">Reference proteome</keyword>
<proteinExistence type="predicted"/>